<dbReference type="Proteomes" id="UP000432464">
    <property type="component" value="Unassembled WGS sequence"/>
</dbReference>
<keyword evidence="1" id="KW-0472">Membrane</keyword>
<dbReference type="AlphaFoldDB" id="A0A6I3L138"/>
<dbReference type="RefSeq" id="WP_154788927.1">
    <property type="nucleotide sequence ID" value="NZ_WMBB01000007.1"/>
</dbReference>
<evidence type="ECO:0000313" key="2">
    <source>
        <dbReference type="EMBL" id="MTE14510.1"/>
    </source>
</evidence>
<protein>
    <submittedName>
        <fullName evidence="2">Uncharacterized protein</fullName>
    </submittedName>
</protein>
<reference evidence="2 3" key="1">
    <citation type="submission" date="2019-11" db="EMBL/GenBank/DDBJ databases">
        <title>Nocardia sp. nov. CT2-14 isolated from soil.</title>
        <authorList>
            <person name="Kanchanasin P."/>
            <person name="Tanasupawat S."/>
            <person name="Yuki M."/>
            <person name="Kudo T."/>
        </authorList>
    </citation>
    <scope>NUCLEOTIDE SEQUENCE [LARGE SCALE GENOMIC DNA]</scope>
    <source>
        <strain evidence="2 3">CT2-14</strain>
    </source>
</reference>
<organism evidence="2 3">
    <name type="scientific">Nocardia aurantiaca</name>
    <dbReference type="NCBI Taxonomy" id="2675850"/>
    <lineage>
        <taxon>Bacteria</taxon>
        <taxon>Bacillati</taxon>
        <taxon>Actinomycetota</taxon>
        <taxon>Actinomycetes</taxon>
        <taxon>Mycobacteriales</taxon>
        <taxon>Nocardiaceae</taxon>
        <taxon>Nocardia</taxon>
    </lineage>
</organism>
<keyword evidence="1" id="KW-1133">Transmembrane helix</keyword>
<name>A0A6I3L138_9NOCA</name>
<feature type="transmembrane region" description="Helical" evidence="1">
    <location>
        <begin position="46"/>
        <end position="76"/>
    </location>
</feature>
<keyword evidence="1" id="KW-0812">Transmembrane</keyword>
<keyword evidence="3" id="KW-1185">Reference proteome</keyword>
<proteinExistence type="predicted"/>
<evidence type="ECO:0000256" key="1">
    <source>
        <dbReference type="SAM" id="Phobius"/>
    </source>
</evidence>
<gene>
    <name evidence="2" type="ORF">GLP40_17300</name>
</gene>
<evidence type="ECO:0000313" key="3">
    <source>
        <dbReference type="Proteomes" id="UP000432464"/>
    </source>
</evidence>
<comment type="caution">
    <text evidence="2">The sequence shown here is derived from an EMBL/GenBank/DDBJ whole genome shotgun (WGS) entry which is preliminary data.</text>
</comment>
<sequence length="88" mass="9598">MPAPEPDSTAAAPEKPSSLGRMFLKVSGLPFVLSQADDQPVGVRQFLQLCLIVLYPAWLVLMATVALIYGILWVLLWPLHSRSRGPVG</sequence>
<accession>A0A6I3L138</accession>
<dbReference type="EMBL" id="WMBB01000007">
    <property type="protein sequence ID" value="MTE14510.1"/>
    <property type="molecule type" value="Genomic_DNA"/>
</dbReference>